<comment type="caution">
    <text evidence="2">The sequence shown here is derived from an EMBL/GenBank/DDBJ whole genome shotgun (WGS) entry which is preliminary data.</text>
</comment>
<name>A0A1E2SK21_LEIXY</name>
<sequence length="172" mass="18317">MRRVASVRSVILDPDYGGNQFTFTVDLVAFDPLMYGPDQSYSTGVPMSGGGLLFPLGTNRNTGLVDATAPYWDFGADGSSGRVSFTNTGTAPTWGALTATSGLSSGFTVTDVTTGQTVRFERVLPDGSLVQINQRTGRAWIDSPSNDVSVHLTGRDFFQVGPGETHQIQFSP</sequence>
<evidence type="ECO:0000259" key="1">
    <source>
        <dbReference type="Pfam" id="PF22768"/>
    </source>
</evidence>
<dbReference type="Proteomes" id="UP000094426">
    <property type="component" value="Unassembled WGS sequence"/>
</dbReference>
<reference evidence="2 3" key="1">
    <citation type="submission" date="2015-11" db="EMBL/GenBank/DDBJ databases">
        <authorList>
            <person name="Zhang Y."/>
            <person name="Guo Z."/>
        </authorList>
    </citation>
    <scope>NUCLEOTIDE SEQUENCE [LARGE SCALE GENOMIC DNA]</scope>
    <source>
        <strain evidence="3">gdw1</strain>
    </source>
</reference>
<protein>
    <recommendedName>
        <fullName evidence="1">Siphovirus-type tail component C-terminal domain-containing protein</fullName>
    </recommendedName>
</protein>
<evidence type="ECO:0000313" key="2">
    <source>
        <dbReference type="EMBL" id="ODA90215.1"/>
    </source>
</evidence>
<dbReference type="AlphaFoldDB" id="A0A1E2SK21"/>
<feature type="domain" description="Siphovirus-type tail component C-terminal" evidence="1">
    <location>
        <begin position="88"/>
        <end position="165"/>
    </location>
</feature>
<dbReference type="EMBL" id="LNZG01000016">
    <property type="protein sequence ID" value="ODA90215.1"/>
    <property type="molecule type" value="Genomic_DNA"/>
</dbReference>
<gene>
    <name evidence="2" type="ORF">ATY41_10665</name>
</gene>
<accession>A0A1E2SK21</accession>
<proteinExistence type="predicted"/>
<organism evidence="2 3">
    <name type="scientific">Leifsonia xyli subsp. xyli</name>
    <dbReference type="NCBI Taxonomy" id="59736"/>
    <lineage>
        <taxon>Bacteria</taxon>
        <taxon>Bacillati</taxon>
        <taxon>Actinomycetota</taxon>
        <taxon>Actinomycetes</taxon>
        <taxon>Micrococcales</taxon>
        <taxon>Microbacteriaceae</taxon>
        <taxon>Leifsonia</taxon>
    </lineage>
</organism>
<dbReference type="OrthoDB" id="5111289at2"/>
<dbReference type="Gene3D" id="2.60.120.860">
    <property type="match status" value="1"/>
</dbReference>
<evidence type="ECO:0000313" key="3">
    <source>
        <dbReference type="Proteomes" id="UP000094426"/>
    </source>
</evidence>
<dbReference type="InterPro" id="IPR054738">
    <property type="entry name" value="Siphovirus-type_tail_C"/>
</dbReference>
<dbReference type="Pfam" id="PF22768">
    <property type="entry name" value="SPP1_Dit"/>
    <property type="match status" value="1"/>
</dbReference>